<feature type="region of interest" description="Disordered" evidence="1">
    <location>
        <begin position="79"/>
        <end position="122"/>
    </location>
</feature>
<dbReference type="Pfam" id="PF05071">
    <property type="entry name" value="NDUFA12"/>
    <property type="match status" value="1"/>
</dbReference>
<dbReference type="InterPro" id="IPR007763">
    <property type="entry name" value="NDUFA12"/>
</dbReference>
<organism evidence="2 3">
    <name type="scientific">Commensalibacter intestini</name>
    <dbReference type="NCBI Taxonomy" id="479936"/>
    <lineage>
        <taxon>Bacteria</taxon>
        <taxon>Pseudomonadati</taxon>
        <taxon>Pseudomonadota</taxon>
        <taxon>Alphaproteobacteria</taxon>
        <taxon>Acetobacterales</taxon>
        <taxon>Acetobacteraceae</taxon>
    </lineage>
</organism>
<reference evidence="3" key="1">
    <citation type="submission" date="2014-06" db="EMBL/GenBank/DDBJ databases">
        <authorList>
            <person name="Winans N.J."/>
            <person name="Newell P.D."/>
            <person name="Douglas A.E."/>
        </authorList>
    </citation>
    <scope>NUCLEOTIDE SEQUENCE [LARGE SCALE GENOMIC DNA]</scope>
    <source>
        <strain evidence="3">DmL_052</strain>
    </source>
</reference>
<accession>A0A251ZSQ0</accession>
<dbReference type="PANTHER" id="PTHR12910:SF2">
    <property type="entry name" value="NADH DEHYDROGENASE [UBIQUINONE] 1 ALPHA SUBCOMPLEX SUBUNIT 12"/>
    <property type="match status" value="1"/>
</dbReference>
<dbReference type="PANTHER" id="PTHR12910">
    <property type="entry name" value="NADH-UBIQUINONE OXIDOREDUCTASE SUBUNIT B17.2"/>
    <property type="match status" value="1"/>
</dbReference>
<dbReference type="EMBL" id="JOPB01000023">
    <property type="protein sequence ID" value="OUI77698.1"/>
    <property type="molecule type" value="Genomic_DNA"/>
</dbReference>
<proteinExistence type="predicted"/>
<keyword evidence="3" id="KW-1185">Reference proteome</keyword>
<dbReference type="GO" id="GO:0045271">
    <property type="term" value="C:respiratory chain complex I"/>
    <property type="evidence" value="ECO:0007669"/>
    <property type="project" value="InterPro"/>
</dbReference>
<dbReference type="AlphaFoldDB" id="A0A251ZSQ0"/>
<evidence type="ECO:0000313" key="2">
    <source>
        <dbReference type="EMBL" id="OUI77698.1"/>
    </source>
</evidence>
<dbReference type="RefSeq" id="WP_086632721.1">
    <property type="nucleotide sequence ID" value="NZ_JOPB01000023.1"/>
</dbReference>
<gene>
    <name evidence="2" type="ORF">HK18_03335</name>
</gene>
<name>A0A251ZSQ0_9PROT</name>
<sequence length="122" mass="13777">MTTLGTRLHTMFKGRLVGKDADGRSYYESRKQNRLGGGEPRHERWVIYKKGEDPSVVPPEWWVWLHHGADAAVPVSKRHPWQAPYSPNQTGSAKAYHPQGSDYAGGKRAKATGDYESWSPEE</sequence>
<evidence type="ECO:0000256" key="1">
    <source>
        <dbReference type="SAM" id="MobiDB-lite"/>
    </source>
</evidence>
<dbReference type="GO" id="GO:0006979">
    <property type="term" value="P:response to oxidative stress"/>
    <property type="evidence" value="ECO:0007669"/>
    <property type="project" value="TreeGrafter"/>
</dbReference>
<comment type="caution">
    <text evidence="2">The sequence shown here is derived from an EMBL/GenBank/DDBJ whole genome shotgun (WGS) entry which is preliminary data.</text>
</comment>
<evidence type="ECO:0000313" key="3">
    <source>
        <dbReference type="Proteomes" id="UP000194946"/>
    </source>
</evidence>
<protein>
    <submittedName>
        <fullName evidence="2">NADH dehydrogenase</fullName>
    </submittedName>
</protein>
<dbReference type="Proteomes" id="UP000194946">
    <property type="component" value="Unassembled WGS sequence"/>
</dbReference>